<feature type="chain" id="PRO_5040263207" description="Secreted protein" evidence="1">
    <location>
        <begin position="19"/>
        <end position="81"/>
    </location>
</feature>
<evidence type="ECO:0000313" key="3">
    <source>
        <dbReference type="Proteomes" id="UP000756346"/>
    </source>
</evidence>
<evidence type="ECO:0000313" key="2">
    <source>
        <dbReference type="EMBL" id="KAH7037406.1"/>
    </source>
</evidence>
<evidence type="ECO:0000256" key="1">
    <source>
        <dbReference type="SAM" id="SignalP"/>
    </source>
</evidence>
<keyword evidence="3" id="KW-1185">Reference proteome</keyword>
<protein>
    <recommendedName>
        <fullName evidence="4">Secreted protein</fullName>
    </recommendedName>
</protein>
<dbReference type="Proteomes" id="UP000756346">
    <property type="component" value="Unassembled WGS sequence"/>
</dbReference>
<organism evidence="2 3">
    <name type="scientific">Microdochium trichocladiopsis</name>
    <dbReference type="NCBI Taxonomy" id="1682393"/>
    <lineage>
        <taxon>Eukaryota</taxon>
        <taxon>Fungi</taxon>
        <taxon>Dikarya</taxon>
        <taxon>Ascomycota</taxon>
        <taxon>Pezizomycotina</taxon>
        <taxon>Sordariomycetes</taxon>
        <taxon>Xylariomycetidae</taxon>
        <taxon>Xylariales</taxon>
        <taxon>Microdochiaceae</taxon>
        <taxon>Microdochium</taxon>
    </lineage>
</organism>
<sequence length="81" mass="9058">MVLWISFSLSLSYWFVLALSIASRGFAKVNNGLSVLSFFFYFSFILHNSTIVAPPHAGAPSWVCMLPVYMCPPLDLGKLRL</sequence>
<dbReference type="EMBL" id="JAGTJQ010000002">
    <property type="protein sequence ID" value="KAH7037406.1"/>
    <property type="molecule type" value="Genomic_DNA"/>
</dbReference>
<dbReference type="RefSeq" id="XP_046016527.1">
    <property type="nucleotide sequence ID" value="XM_046163166.1"/>
</dbReference>
<feature type="signal peptide" evidence="1">
    <location>
        <begin position="1"/>
        <end position="18"/>
    </location>
</feature>
<comment type="caution">
    <text evidence="2">The sequence shown here is derived from an EMBL/GenBank/DDBJ whole genome shotgun (WGS) entry which is preliminary data.</text>
</comment>
<name>A0A9P9BUA1_9PEZI</name>
<evidence type="ECO:0008006" key="4">
    <source>
        <dbReference type="Google" id="ProtNLM"/>
    </source>
</evidence>
<accession>A0A9P9BUA1</accession>
<reference evidence="2" key="1">
    <citation type="journal article" date="2021" name="Nat. Commun.">
        <title>Genetic determinants of endophytism in the Arabidopsis root mycobiome.</title>
        <authorList>
            <person name="Mesny F."/>
            <person name="Miyauchi S."/>
            <person name="Thiergart T."/>
            <person name="Pickel B."/>
            <person name="Atanasova L."/>
            <person name="Karlsson M."/>
            <person name="Huettel B."/>
            <person name="Barry K.W."/>
            <person name="Haridas S."/>
            <person name="Chen C."/>
            <person name="Bauer D."/>
            <person name="Andreopoulos W."/>
            <person name="Pangilinan J."/>
            <person name="LaButti K."/>
            <person name="Riley R."/>
            <person name="Lipzen A."/>
            <person name="Clum A."/>
            <person name="Drula E."/>
            <person name="Henrissat B."/>
            <person name="Kohler A."/>
            <person name="Grigoriev I.V."/>
            <person name="Martin F.M."/>
            <person name="Hacquard S."/>
        </authorList>
    </citation>
    <scope>NUCLEOTIDE SEQUENCE</scope>
    <source>
        <strain evidence="2">MPI-CAGE-CH-0230</strain>
    </source>
</reference>
<keyword evidence="1" id="KW-0732">Signal</keyword>
<proteinExistence type="predicted"/>
<dbReference type="AlphaFoldDB" id="A0A9P9BUA1"/>
<gene>
    <name evidence="2" type="ORF">B0I36DRAFT_65541</name>
</gene>
<dbReference type="GeneID" id="70192712"/>